<evidence type="ECO:0000256" key="7">
    <source>
        <dbReference type="SAM" id="MobiDB-lite"/>
    </source>
</evidence>
<dbReference type="PANTHER" id="PTHR30606:SF10">
    <property type="entry name" value="PHOSPHATIDYLINOSITOL MANNOSIDE ACYLTRANSFERASE"/>
    <property type="match status" value="1"/>
</dbReference>
<dbReference type="NCBIfam" id="NF005919">
    <property type="entry name" value="PRK07920.1"/>
    <property type="match status" value="1"/>
</dbReference>
<dbReference type="GO" id="GO:0016746">
    <property type="term" value="F:acyltransferase activity"/>
    <property type="evidence" value="ECO:0007669"/>
    <property type="project" value="UniProtKB-KW"/>
</dbReference>
<feature type="region of interest" description="Disordered" evidence="7">
    <location>
        <begin position="22"/>
        <end position="100"/>
    </location>
</feature>
<keyword evidence="6 8" id="KW-0012">Acyltransferase</keyword>
<evidence type="ECO:0000256" key="1">
    <source>
        <dbReference type="ARBA" id="ARBA00004533"/>
    </source>
</evidence>
<gene>
    <name evidence="8" type="ORF">DY240_17375</name>
</gene>
<dbReference type="AlphaFoldDB" id="A0A418KNN0"/>
<keyword evidence="2" id="KW-1003">Cell membrane</keyword>
<accession>A0A418KNN0</accession>
<comment type="caution">
    <text evidence="8">The sequence shown here is derived from an EMBL/GenBank/DDBJ whole genome shotgun (WGS) entry which is preliminary data.</text>
</comment>
<feature type="compositionally biased region" description="Basic residues" evidence="7">
    <location>
        <begin position="59"/>
        <end position="70"/>
    </location>
</feature>
<keyword evidence="5" id="KW-0472">Membrane</keyword>
<protein>
    <submittedName>
        <fullName evidence="8">Phosphatidylinositol mannoside acyltransferase</fullName>
    </submittedName>
</protein>
<evidence type="ECO:0000313" key="8">
    <source>
        <dbReference type="EMBL" id="RIQ20558.1"/>
    </source>
</evidence>
<dbReference type="GO" id="GO:0005886">
    <property type="term" value="C:plasma membrane"/>
    <property type="evidence" value="ECO:0007669"/>
    <property type="project" value="UniProtKB-SubCell"/>
</dbReference>
<reference evidence="8 9" key="1">
    <citation type="submission" date="2018-09" db="EMBL/GenBank/DDBJ databases">
        <title>Isolation, diversity and antifungal activity of actinobacteria from wheat.</title>
        <authorList>
            <person name="Han C."/>
        </authorList>
    </citation>
    <scope>NUCLEOTIDE SEQUENCE [LARGE SCALE GENOMIC DNA]</scope>
    <source>
        <strain evidence="8 9">NEAU-YY265</strain>
    </source>
</reference>
<keyword evidence="9" id="KW-1185">Reference proteome</keyword>
<feature type="compositionally biased region" description="Basic and acidic residues" evidence="7">
    <location>
        <begin position="36"/>
        <end position="46"/>
    </location>
</feature>
<dbReference type="Proteomes" id="UP000284057">
    <property type="component" value="Unassembled WGS sequence"/>
</dbReference>
<evidence type="ECO:0000256" key="2">
    <source>
        <dbReference type="ARBA" id="ARBA00022475"/>
    </source>
</evidence>
<evidence type="ECO:0000256" key="6">
    <source>
        <dbReference type="ARBA" id="ARBA00023315"/>
    </source>
</evidence>
<evidence type="ECO:0000313" key="9">
    <source>
        <dbReference type="Proteomes" id="UP000284057"/>
    </source>
</evidence>
<dbReference type="InterPro" id="IPR004960">
    <property type="entry name" value="LipA_acyltrans"/>
</dbReference>
<evidence type="ECO:0000256" key="4">
    <source>
        <dbReference type="ARBA" id="ARBA00022679"/>
    </source>
</evidence>
<sequence length="431" mass="48750">MGCVPRLHARPLRRRRDLRRAGAVVRRRRRQPAHGRAADRLPDAGRRRLLRQGTGREPRLHRRRRHRRAGRPAGRDPRRHRVRRHARPPRGGAGSAAVAADGGQRVDGVAPGQHGATAGGPGVSAFSDQRQLWLYSTGWKAVQHMPERAAYRSFRTIADFFWRRRSPSVRRLEMNLARVGKYEPDELRELTRLGARSYMRYWCDAFRMSEWSHERILDRVRTVDEYRLRDALAAGRGVVVPLPHMGNWDWAGAWACLTGAPLATVAERLRPEKLYERFVTYREALGMTVHPLGGEGVMSALAEHLGRGGLVCLPAERDLSRRGVPVTLFGEPTRMPAGSAMLALRTGAALIPVTLAYEGREPDHGLVIRFHEPIEPPEERGERLATMTQRIADAFEVGIAANPEDWHMTQRLFLADLDPNDPRRRVQPVTS</sequence>
<feature type="compositionally biased region" description="Basic residues" evidence="7">
    <location>
        <begin position="77"/>
        <end position="88"/>
    </location>
</feature>
<dbReference type="EMBL" id="QUAL01000165">
    <property type="protein sequence ID" value="RIQ20558.1"/>
    <property type="molecule type" value="Genomic_DNA"/>
</dbReference>
<dbReference type="CDD" id="cd07984">
    <property type="entry name" value="LPLAT_LABLAT-like"/>
    <property type="match status" value="1"/>
</dbReference>
<dbReference type="Pfam" id="PF03279">
    <property type="entry name" value="Lip_A_acyltrans"/>
    <property type="match status" value="1"/>
</dbReference>
<dbReference type="GO" id="GO:0009247">
    <property type="term" value="P:glycolipid biosynthetic process"/>
    <property type="evidence" value="ECO:0007669"/>
    <property type="project" value="UniProtKB-ARBA"/>
</dbReference>
<evidence type="ECO:0000256" key="3">
    <source>
        <dbReference type="ARBA" id="ARBA00022519"/>
    </source>
</evidence>
<organism evidence="8 9">
    <name type="scientific">Jiangella rhizosphaerae</name>
    <dbReference type="NCBI Taxonomy" id="2293569"/>
    <lineage>
        <taxon>Bacteria</taxon>
        <taxon>Bacillati</taxon>
        <taxon>Actinomycetota</taxon>
        <taxon>Actinomycetes</taxon>
        <taxon>Jiangellales</taxon>
        <taxon>Jiangellaceae</taxon>
        <taxon>Jiangella</taxon>
    </lineage>
</organism>
<evidence type="ECO:0000256" key="5">
    <source>
        <dbReference type="ARBA" id="ARBA00023136"/>
    </source>
</evidence>
<comment type="subcellular location">
    <subcellularLocation>
        <location evidence="1">Cell inner membrane</location>
    </subcellularLocation>
</comment>
<dbReference type="PANTHER" id="PTHR30606">
    <property type="entry name" value="LIPID A BIOSYNTHESIS LAUROYL ACYLTRANSFERASE"/>
    <property type="match status" value="1"/>
</dbReference>
<dbReference type="OrthoDB" id="9803456at2"/>
<keyword evidence="3" id="KW-0997">Cell inner membrane</keyword>
<name>A0A418KNN0_9ACTN</name>
<proteinExistence type="predicted"/>
<keyword evidence="4 8" id="KW-0808">Transferase</keyword>